<keyword evidence="1" id="KW-0812">Transmembrane</keyword>
<proteinExistence type="predicted"/>
<gene>
    <name evidence="2" type="ORF">B1199_17080</name>
</gene>
<sequence length="154" mass="17168">MSFSHHVQLGYLGLLPFLFLTGGYFFTEAAWLLQSFIIYSASIASFVAGSMWQPPLQLSTVQANPSPAPTQSHFQAWMVVLVTLPLPLGVFVSQSVALIWLAMSFIGLLMLQKRLNSWSSLSKEYHQMRAKITSVVFVCHLFMFAQLNHSGVAL</sequence>
<protein>
    <recommendedName>
        <fullName evidence="4">DUF3429 domain-containing protein</fullName>
    </recommendedName>
</protein>
<reference evidence="2 3" key="1">
    <citation type="submission" date="2017-02" db="EMBL/GenBank/DDBJ databases">
        <title>Pseudoalteromonas ulvae TC14 Genome.</title>
        <authorList>
            <person name="Molmeret M."/>
        </authorList>
    </citation>
    <scope>NUCLEOTIDE SEQUENCE [LARGE SCALE GENOMIC DNA]</scope>
    <source>
        <strain evidence="2">TC14</strain>
    </source>
</reference>
<feature type="transmembrane region" description="Helical" evidence="1">
    <location>
        <begin position="31"/>
        <end position="52"/>
    </location>
</feature>
<organism evidence="2 3">
    <name type="scientific">Pseudoalteromonas ulvae</name>
    <dbReference type="NCBI Taxonomy" id="107327"/>
    <lineage>
        <taxon>Bacteria</taxon>
        <taxon>Pseudomonadati</taxon>
        <taxon>Pseudomonadota</taxon>
        <taxon>Gammaproteobacteria</taxon>
        <taxon>Alteromonadales</taxon>
        <taxon>Pseudoalteromonadaceae</taxon>
        <taxon>Pseudoalteromonas</taxon>
    </lineage>
</organism>
<evidence type="ECO:0000313" key="3">
    <source>
        <dbReference type="Proteomes" id="UP000194841"/>
    </source>
</evidence>
<feature type="transmembrane region" description="Helical" evidence="1">
    <location>
        <begin position="88"/>
        <end position="111"/>
    </location>
</feature>
<evidence type="ECO:0000313" key="2">
    <source>
        <dbReference type="EMBL" id="OUL56386.1"/>
    </source>
</evidence>
<dbReference type="InterPro" id="IPR021836">
    <property type="entry name" value="DUF3429"/>
</dbReference>
<dbReference type="Proteomes" id="UP000194841">
    <property type="component" value="Unassembled WGS sequence"/>
</dbReference>
<feature type="transmembrane region" description="Helical" evidence="1">
    <location>
        <begin position="132"/>
        <end position="149"/>
    </location>
</feature>
<evidence type="ECO:0008006" key="4">
    <source>
        <dbReference type="Google" id="ProtNLM"/>
    </source>
</evidence>
<dbReference type="OrthoDB" id="8591832at2"/>
<name>A0A244CLI7_PSEDV</name>
<keyword evidence="3" id="KW-1185">Reference proteome</keyword>
<dbReference type="Pfam" id="PF11911">
    <property type="entry name" value="DUF3429"/>
    <property type="match status" value="1"/>
</dbReference>
<comment type="caution">
    <text evidence="2">The sequence shown here is derived from an EMBL/GenBank/DDBJ whole genome shotgun (WGS) entry which is preliminary data.</text>
</comment>
<accession>A0A244CLI7</accession>
<keyword evidence="1" id="KW-1133">Transmembrane helix</keyword>
<dbReference type="AlphaFoldDB" id="A0A244CLI7"/>
<evidence type="ECO:0000256" key="1">
    <source>
        <dbReference type="SAM" id="Phobius"/>
    </source>
</evidence>
<feature type="transmembrane region" description="Helical" evidence="1">
    <location>
        <begin position="6"/>
        <end position="26"/>
    </location>
</feature>
<keyword evidence="1" id="KW-0472">Membrane</keyword>
<dbReference type="EMBL" id="MWPV01000006">
    <property type="protein sequence ID" value="OUL56386.1"/>
    <property type="molecule type" value="Genomic_DNA"/>
</dbReference>
<dbReference type="RefSeq" id="WP_086745360.1">
    <property type="nucleotide sequence ID" value="NZ_MWPV01000006.1"/>
</dbReference>